<reference evidence="2" key="1">
    <citation type="submission" date="2019-08" db="EMBL/GenBank/DDBJ databases">
        <authorList>
            <person name="Kucharzyk K."/>
            <person name="Murdoch R.W."/>
            <person name="Higgins S."/>
            <person name="Loffler F."/>
        </authorList>
    </citation>
    <scope>NUCLEOTIDE SEQUENCE</scope>
</reference>
<dbReference type="AlphaFoldDB" id="A0A645ACC3"/>
<feature type="compositionally biased region" description="Basic and acidic residues" evidence="1">
    <location>
        <begin position="95"/>
        <end position="106"/>
    </location>
</feature>
<name>A0A645ACC3_9ZZZZ</name>
<protein>
    <submittedName>
        <fullName evidence="2">Uncharacterized protein</fullName>
    </submittedName>
</protein>
<accession>A0A645ACC3</accession>
<evidence type="ECO:0000256" key="1">
    <source>
        <dbReference type="SAM" id="MobiDB-lite"/>
    </source>
</evidence>
<proteinExistence type="predicted"/>
<evidence type="ECO:0000313" key="2">
    <source>
        <dbReference type="EMBL" id="MPM49921.1"/>
    </source>
</evidence>
<gene>
    <name evidence="2" type="ORF">SDC9_96655</name>
</gene>
<feature type="region of interest" description="Disordered" evidence="1">
    <location>
        <begin position="62"/>
        <end position="117"/>
    </location>
</feature>
<comment type="caution">
    <text evidence="2">The sequence shown here is derived from an EMBL/GenBank/DDBJ whole genome shotgun (WGS) entry which is preliminary data.</text>
</comment>
<dbReference type="EMBL" id="VSSQ01012728">
    <property type="protein sequence ID" value="MPM49921.1"/>
    <property type="molecule type" value="Genomic_DNA"/>
</dbReference>
<sequence length="117" mass="12468">MEFHALAQVEHIGRFIGGFPAFGQLAADGHIGVEADKLLIHLMNDAQRGFLRVRMGIKAGGLGVRTEAEGSAGGGRSRGRGRRGGGGGRRGRSAGGEHTRQQHTGEQEGQPLFRFHE</sequence>
<organism evidence="2">
    <name type="scientific">bioreactor metagenome</name>
    <dbReference type="NCBI Taxonomy" id="1076179"/>
    <lineage>
        <taxon>unclassified sequences</taxon>
        <taxon>metagenomes</taxon>
        <taxon>ecological metagenomes</taxon>
    </lineage>
</organism>